<accession>A0ABQ3CAU5</accession>
<organism evidence="2 3">
    <name type="scientific">Streptomyces rubiginosohelvolus</name>
    <dbReference type="NCBI Taxonomy" id="67362"/>
    <lineage>
        <taxon>Bacteria</taxon>
        <taxon>Bacillati</taxon>
        <taxon>Actinomycetota</taxon>
        <taxon>Actinomycetes</taxon>
        <taxon>Kitasatosporales</taxon>
        <taxon>Streptomycetaceae</taxon>
        <taxon>Streptomyces</taxon>
    </lineage>
</organism>
<evidence type="ECO:0000313" key="3">
    <source>
        <dbReference type="Proteomes" id="UP000624183"/>
    </source>
</evidence>
<name>A0ABQ3CAU5_9ACTN</name>
<dbReference type="Proteomes" id="UP000624183">
    <property type="component" value="Unassembled WGS sequence"/>
</dbReference>
<feature type="domain" description="DUF397" evidence="1">
    <location>
        <begin position="12"/>
        <end position="62"/>
    </location>
</feature>
<comment type="caution">
    <text evidence="2">The sequence shown here is derived from an EMBL/GenBank/DDBJ whole genome shotgun (WGS) entry which is preliminary data.</text>
</comment>
<keyword evidence="3" id="KW-1185">Reference proteome</keyword>
<dbReference type="InterPro" id="IPR007278">
    <property type="entry name" value="DUF397"/>
</dbReference>
<dbReference type="EMBL" id="BMUW01000021">
    <property type="protein sequence ID" value="GGZ80019.1"/>
    <property type="molecule type" value="Genomic_DNA"/>
</dbReference>
<dbReference type="Pfam" id="PF04149">
    <property type="entry name" value="DUF397"/>
    <property type="match status" value="1"/>
</dbReference>
<evidence type="ECO:0000259" key="1">
    <source>
        <dbReference type="Pfam" id="PF04149"/>
    </source>
</evidence>
<proteinExistence type="predicted"/>
<reference evidence="3" key="1">
    <citation type="journal article" date="2019" name="Int. J. Syst. Evol. Microbiol.">
        <title>The Global Catalogue of Microorganisms (GCM) 10K type strain sequencing project: providing services to taxonomists for standard genome sequencing and annotation.</title>
        <authorList>
            <consortium name="The Broad Institute Genomics Platform"/>
            <consortium name="The Broad Institute Genome Sequencing Center for Infectious Disease"/>
            <person name="Wu L."/>
            <person name="Ma J."/>
        </authorList>
    </citation>
    <scope>NUCLEOTIDE SEQUENCE [LARGE SCALE GENOMIC DNA]</scope>
    <source>
        <strain evidence="3">JCM 4602</strain>
    </source>
</reference>
<sequence>MGKPLAGSASELRWFKSSYSDSSNGSECVEVAAASDAVHVRDSKNTQGPRLALAPTAWAAFVPYAGGGGDGGR</sequence>
<evidence type="ECO:0000313" key="2">
    <source>
        <dbReference type="EMBL" id="GGZ80019.1"/>
    </source>
</evidence>
<gene>
    <name evidence="2" type="ORF">GCM10010328_63210</name>
</gene>
<protein>
    <recommendedName>
        <fullName evidence="1">DUF397 domain-containing protein</fullName>
    </recommendedName>
</protein>